<keyword evidence="2 5" id="KW-0732">Signal</keyword>
<dbReference type="InterPro" id="IPR039992">
    <property type="entry name" value="Sep15_SelM"/>
</dbReference>
<dbReference type="STRING" id="195883.A0A482XAQ2"/>
<gene>
    <name evidence="7" type="ORF">LSTR_LSTR001385</name>
</gene>
<dbReference type="InterPro" id="IPR038219">
    <property type="entry name" value="Sep15/SelM_sf"/>
</dbReference>
<evidence type="ECO:0000256" key="5">
    <source>
        <dbReference type="SAM" id="SignalP"/>
    </source>
</evidence>
<dbReference type="InParanoid" id="A0A482XAQ2"/>
<dbReference type="Proteomes" id="UP000291343">
    <property type="component" value="Unassembled WGS sequence"/>
</dbReference>
<accession>A0A482XAQ2</accession>
<dbReference type="Pfam" id="PF08806">
    <property type="entry name" value="Sep15_SelM"/>
    <property type="match status" value="1"/>
</dbReference>
<dbReference type="AlphaFoldDB" id="A0A482XAQ2"/>
<evidence type="ECO:0000256" key="1">
    <source>
        <dbReference type="ARBA" id="ARBA00005742"/>
    </source>
</evidence>
<dbReference type="InterPro" id="IPR036249">
    <property type="entry name" value="Thioredoxin-like_sf"/>
</dbReference>
<protein>
    <recommendedName>
        <fullName evidence="4">Selenoprotein M</fullName>
    </recommendedName>
</protein>
<dbReference type="OrthoDB" id="25165at2759"/>
<dbReference type="Gene3D" id="3.40.30.50">
    <property type="entry name" value="Sep15/SelM thioredoxin-like domain, active-site redox motif"/>
    <property type="match status" value="1"/>
</dbReference>
<feature type="domain" description="Selenoprotein F/M" evidence="6">
    <location>
        <begin position="33"/>
        <end position="104"/>
    </location>
</feature>
<comment type="similarity">
    <text evidence="1">Belongs to the selenoprotein M/F family.</text>
</comment>
<dbReference type="PANTHER" id="PTHR13077:SF7">
    <property type="entry name" value="SELENOPROTEIN M"/>
    <property type="match status" value="1"/>
</dbReference>
<dbReference type="GO" id="GO:0016491">
    <property type="term" value="F:oxidoreductase activity"/>
    <property type="evidence" value="ECO:0007669"/>
    <property type="project" value="TreeGrafter"/>
</dbReference>
<dbReference type="SUPFAM" id="SSF52833">
    <property type="entry name" value="Thioredoxin-like"/>
    <property type="match status" value="1"/>
</dbReference>
<keyword evidence="3" id="KW-0712">Selenocysteine</keyword>
<evidence type="ECO:0000313" key="7">
    <source>
        <dbReference type="EMBL" id="RZF42590.1"/>
    </source>
</evidence>
<feature type="signal peptide" evidence="5">
    <location>
        <begin position="1"/>
        <end position="19"/>
    </location>
</feature>
<evidence type="ECO:0000259" key="6">
    <source>
        <dbReference type="Pfam" id="PF08806"/>
    </source>
</evidence>
<keyword evidence="8" id="KW-1185">Reference proteome</keyword>
<dbReference type="InterPro" id="IPR014912">
    <property type="entry name" value="Sep15_SelM_dom"/>
</dbReference>
<evidence type="ECO:0000313" key="8">
    <source>
        <dbReference type="Proteomes" id="UP000291343"/>
    </source>
</evidence>
<proteinExistence type="inferred from homology"/>
<organism evidence="7 8">
    <name type="scientific">Laodelphax striatellus</name>
    <name type="common">Small brown planthopper</name>
    <name type="synonym">Delphax striatella</name>
    <dbReference type="NCBI Taxonomy" id="195883"/>
    <lineage>
        <taxon>Eukaryota</taxon>
        <taxon>Metazoa</taxon>
        <taxon>Ecdysozoa</taxon>
        <taxon>Arthropoda</taxon>
        <taxon>Hexapoda</taxon>
        <taxon>Insecta</taxon>
        <taxon>Pterygota</taxon>
        <taxon>Neoptera</taxon>
        <taxon>Paraneoptera</taxon>
        <taxon>Hemiptera</taxon>
        <taxon>Auchenorrhyncha</taxon>
        <taxon>Fulgoroidea</taxon>
        <taxon>Delphacidae</taxon>
        <taxon>Criomorphinae</taxon>
        <taxon>Laodelphax</taxon>
    </lineage>
</organism>
<dbReference type="SMR" id="A0A482XAQ2"/>
<evidence type="ECO:0000256" key="4">
    <source>
        <dbReference type="ARBA" id="ARBA00040773"/>
    </source>
</evidence>
<reference evidence="7 8" key="1">
    <citation type="journal article" date="2017" name="Gigascience">
        <title>Genome sequence of the small brown planthopper, Laodelphax striatellus.</title>
        <authorList>
            <person name="Zhu J."/>
            <person name="Jiang F."/>
            <person name="Wang X."/>
            <person name="Yang P."/>
            <person name="Bao Y."/>
            <person name="Zhao W."/>
            <person name="Wang W."/>
            <person name="Lu H."/>
            <person name="Wang Q."/>
            <person name="Cui N."/>
            <person name="Li J."/>
            <person name="Chen X."/>
            <person name="Luo L."/>
            <person name="Yu J."/>
            <person name="Kang L."/>
            <person name="Cui F."/>
        </authorList>
    </citation>
    <scope>NUCLEOTIDE SEQUENCE [LARGE SCALE GENOMIC DNA]</scope>
    <source>
        <strain evidence="7">Lst14</strain>
    </source>
</reference>
<comment type="caution">
    <text evidence="7">The sequence shown here is derived from an EMBL/GenBank/DDBJ whole genome shotgun (WGS) entry which is preliminary data.</text>
</comment>
<dbReference type="PANTHER" id="PTHR13077">
    <property type="entry name" value="SELENOPROTEIN F"/>
    <property type="match status" value="1"/>
</dbReference>
<feature type="chain" id="PRO_5019841755" description="Selenoprotein M" evidence="5">
    <location>
        <begin position="20"/>
        <end position="122"/>
    </location>
</feature>
<sequence>MCNQLKYLIFFSLIVNALADIEMEEKLTPFRAEIQSCRGCALNRLPEIKSFIYDDLPKYADVTFKPIPGANPDLVLFNSEDTEIKRIDLKPLNKKQCNDLLASYGYKIKETIDEFSGQKHEL</sequence>
<evidence type="ECO:0000256" key="2">
    <source>
        <dbReference type="ARBA" id="ARBA00022729"/>
    </source>
</evidence>
<dbReference type="EMBL" id="QKKF02014716">
    <property type="protein sequence ID" value="RZF42590.1"/>
    <property type="molecule type" value="Genomic_DNA"/>
</dbReference>
<name>A0A482XAQ2_LAOST</name>
<evidence type="ECO:0000256" key="3">
    <source>
        <dbReference type="ARBA" id="ARBA00022933"/>
    </source>
</evidence>
<dbReference type="GO" id="GO:0005788">
    <property type="term" value="C:endoplasmic reticulum lumen"/>
    <property type="evidence" value="ECO:0007669"/>
    <property type="project" value="TreeGrafter"/>
</dbReference>